<keyword evidence="1" id="KW-0812">Transmembrane</keyword>
<name>A0A330LR48_9GAMM</name>
<proteinExistence type="predicted"/>
<dbReference type="KEGG" id="mya:MORIYA_2436"/>
<gene>
    <name evidence="2" type="ORF">MORIYA_2436</name>
</gene>
<dbReference type="AlphaFoldDB" id="A0A330LR48"/>
<protein>
    <submittedName>
        <fullName evidence="2">Uncharacterized protein</fullName>
    </submittedName>
</protein>
<organism evidence="2 3">
    <name type="scientific">Moritella yayanosii</name>
    <dbReference type="NCBI Taxonomy" id="69539"/>
    <lineage>
        <taxon>Bacteria</taxon>
        <taxon>Pseudomonadati</taxon>
        <taxon>Pseudomonadota</taxon>
        <taxon>Gammaproteobacteria</taxon>
        <taxon>Alteromonadales</taxon>
        <taxon>Moritellaceae</taxon>
        <taxon>Moritella</taxon>
    </lineage>
</organism>
<accession>A0A330LR48</accession>
<keyword evidence="3" id="KW-1185">Reference proteome</keyword>
<sequence>MAYSSNDICFNYNSITDLKTFIFSLIYLLGGFVALFIGITNG</sequence>
<keyword evidence="1" id="KW-0472">Membrane</keyword>
<evidence type="ECO:0000256" key="1">
    <source>
        <dbReference type="SAM" id="Phobius"/>
    </source>
</evidence>
<dbReference type="EMBL" id="LS483250">
    <property type="protein sequence ID" value="SQD78912.1"/>
    <property type="molecule type" value="Genomic_DNA"/>
</dbReference>
<reference evidence="3" key="1">
    <citation type="submission" date="2018-05" db="EMBL/GenBank/DDBJ databases">
        <authorList>
            <person name="Cea G.-C."/>
            <person name="William W."/>
        </authorList>
    </citation>
    <scope>NUCLEOTIDE SEQUENCE [LARGE SCALE GENOMIC DNA]</scope>
    <source>
        <strain evidence="3">DB21MT 5</strain>
    </source>
</reference>
<dbReference type="Proteomes" id="UP000250163">
    <property type="component" value="Chromosome MORIYA"/>
</dbReference>
<feature type="transmembrane region" description="Helical" evidence="1">
    <location>
        <begin position="20"/>
        <end position="39"/>
    </location>
</feature>
<evidence type="ECO:0000313" key="2">
    <source>
        <dbReference type="EMBL" id="SQD78912.1"/>
    </source>
</evidence>
<keyword evidence="1" id="KW-1133">Transmembrane helix</keyword>
<evidence type="ECO:0000313" key="3">
    <source>
        <dbReference type="Proteomes" id="UP000250163"/>
    </source>
</evidence>